<dbReference type="EMBL" id="JAENIK010000013">
    <property type="protein sequence ID" value="MBK1818463.1"/>
    <property type="molecule type" value="Genomic_DNA"/>
</dbReference>
<evidence type="ECO:0000313" key="2">
    <source>
        <dbReference type="EMBL" id="MBK1818463.1"/>
    </source>
</evidence>
<feature type="chain" id="PRO_5037987376" evidence="1">
    <location>
        <begin position="21"/>
        <end position="242"/>
    </location>
</feature>
<proteinExistence type="predicted"/>
<accession>A0A934R4V7</accession>
<protein>
    <submittedName>
        <fullName evidence="2">Uncharacterized protein</fullName>
    </submittedName>
</protein>
<evidence type="ECO:0000313" key="3">
    <source>
        <dbReference type="Proteomes" id="UP000600139"/>
    </source>
</evidence>
<comment type="caution">
    <text evidence="2">The sequence shown here is derived from an EMBL/GenBank/DDBJ whole genome shotgun (WGS) entry which is preliminary data.</text>
</comment>
<reference evidence="2" key="1">
    <citation type="submission" date="2021-01" db="EMBL/GenBank/DDBJ databases">
        <title>Modified the classification status of verrucomicrobia.</title>
        <authorList>
            <person name="Feng X."/>
        </authorList>
    </citation>
    <scope>NUCLEOTIDE SEQUENCE</scope>
    <source>
        <strain evidence="2">JCM 18052</strain>
    </source>
</reference>
<name>A0A934R4V7_9BACT</name>
<feature type="signal peptide" evidence="1">
    <location>
        <begin position="1"/>
        <end position="20"/>
    </location>
</feature>
<sequence>MKKSAILLSAAFQAASSLWAALPAREDVFSIGIYSPPEHNLVSRDFIFTGLPDYREIDRAAMVDYPSHKTAATQHGVIVLKDKSVLFFETRSPDYLLVVDSANRSTYYRLAKPVRAKLECPRPEKNLADMEFPKPDEIFCVALFPWNQGKQFRPETLVQTLPKFRLLTKNDVPDLASSSQMGNTGRIIYTPAEWMTPAGRAADVLNGVIVMKNRAVLKWITWSPTALAFQNHRQGSYYVISR</sequence>
<dbReference type="Proteomes" id="UP000600139">
    <property type="component" value="Unassembled WGS sequence"/>
</dbReference>
<evidence type="ECO:0000256" key="1">
    <source>
        <dbReference type="SAM" id="SignalP"/>
    </source>
</evidence>
<gene>
    <name evidence="2" type="ORF">JIN84_22785</name>
</gene>
<keyword evidence="1" id="KW-0732">Signal</keyword>
<keyword evidence="3" id="KW-1185">Reference proteome</keyword>
<dbReference type="RefSeq" id="WP_200353408.1">
    <property type="nucleotide sequence ID" value="NZ_BAABHZ010000002.1"/>
</dbReference>
<organism evidence="2 3">
    <name type="scientific">Luteolibacter yonseiensis</name>
    <dbReference type="NCBI Taxonomy" id="1144680"/>
    <lineage>
        <taxon>Bacteria</taxon>
        <taxon>Pseudomonadati</taxon>
        <taxon>Verrucomicrobiota</taxon>
        <taxon>Verrucomicrobiia</taxon>
        <taxon>Verrucomicrobiales</taxon>
        <taxon>Verrucomicrobiaceae</taxon>
        <taxon>Luteolibacter</taxon>
    </lineage>
</organism>
<dbReference type="AlphaFoldDB" id="A0A934R4V7"/>